<dbReference type="GO" id="GO:0006412">
    <property type="term" value="P:translation"/>
    <property type="evidence" value="ECO:0007669"/>
    <property type="project" value="InterPro"/>
</dbReference>
<dbReference type="GeneTree" id="ENSGT00970000198377"/>
<reference evidence="5" key="2">
    <citation type="submission" date="2025-08" db="UniProtKB">
        <authorList>
            <consortium name="Ensembl"/>
        </authorList>
    </citation>
    <scope>IDENTIFICATION</scope>
</reference>
<dbReference type="GO" id="GO:1990904">
    <property type="term" value="C:ribonucleoprotein complex"/>
    <property type="evidence" value="ECO:0007669"/>
    <property type="project" value="UniProtKB-KW"/>
</dbReference>
<protein>
    <recommendedName>
        <fullName evidence="7">Mitochondrial ribosomal protein S11</fullName>
    </recommendedName>
</protein>
<feature type="chain" id="PRO_5021425926" description="Mitochondrial ribosomal protein S11" evidence="4">
    <location>
        <begin position="19"/>
        <end position="137"/>
    </location>
</feature>
<keyword evidence="1" id="KW-0689">Ribosomal protein</keyword>
<dbReference type="GO" id="GO:0005840">
    <property type="term" value="C:ribosome"/>
    <property type="evidence" value="ECO:0007669"/>
    <property type="project" value="UniProtKB-KW"/>
</dbReference>
<proteinExistence type="predicted"/>
<feature type="region of interest" description="Disordered" evidence="3">
    <location>
        <begin position="28"/>
        <end position="68"/>
    </location>
</feature>
<dbReference type="AlphaFoldDB" id="A0A4X2M8L2"/>
<keyword evidence="4" id="KW-0732">Signal</keyword>
<keyword evidence="2" id="KW-0687">Ribonucleoprotein</keyword>
<dbReference type="Proteomes" id="UP000314987">
    <property type="component" value="Unassembled WGS sequence"/>
</dbReference>
<evidence type="ECO:0000256" key="4">
    <source>
        <dbReference type="SAM" id="SignalP"/>
    </source>
</evidence>
<evidence type="ECO:0000256" key="1">
    <source>
        <dbReference type="ARBA" id="ARBA00022980"/>
    </source>
</evidence>
<dbReference type="Gene3D" id="3.30.420.80">
    <property type="entry name" value="Ribosomal protein S11"/>
    <property type="match status" value="1"/>
</dbReference>
<dbReference type="STRING" id="29139.ENSVURP00010030591"/>
<reference evidence="5" key="3">
    <citation type="submission" date="2025-09" db="UniProtKB">
        <authorList>
            <consortium name="Ensembl"/>
        </authorList>
    </citation>
    <scope>IDENTIFICATION</scope>
</reference>
<dbReference type="GO" id="GO:0003735">
    <property type="term" value="F:structural constituent of ribosome"/>
    <property type="evidence" value="ECO:0007669"/>
    <property type="project" value="InterPro"/>
</dbReference>
<dbReference type="Ensembl" id="ENSVURT00010034828.1">
    <property type="protein sequence ID" value="ENSVURP00010030591.1"/>
    <property type="gene ID" value="ENSVURG00010023400.1"/>
</dbReference>
<evidence type="ECO:0000256" key="3">
    <source>
        <dbReference type="SAM" id="MobiDB-lite"/>
    </source>
</evidence>
<sequence>MHALRTAGLRLLPLRTWAHTLGAWDDAPGGALHTGSRRPQGAVEKSEVETEAEPGATQKPSRFSIFPPIPGQESSLTWEGKKYEEIPVAHIKATYSNTHIQVVSSRNVRAGTEYVSLAESYRNLLTVDDQELAINSE</sequence>
<feature type="signal peptide" evidence="4">
    <location>
        <begin position="1"/>
        <end position="18"/>
    </location>
</feature>
<evidence type="ECO:0000256" key="2">
    <source>
        <dbReference type="ARBA" id="ARBA00023274"/>
    </source>
</evidence>
<evidence type="ECO:0008006" key="7">
    <source>
        <dbReference type="Google" id="ProtNLM"/>
    </source>
</evidence>
<name>A0A4X2M8L2_VOMUR</name>
<dbReference type="OMA" id="IKASYNX"/>
<keyword evidence="6" id="KW-1185">Reference proteome</keyword>
<accession>A0A4X2M8L2</accession>
<evidence type="ECO:0000313" key="5">
    <source>
        <dbReference type="Ensembl" id="ENSVURP00010030591.1"/>
    </source>
</evidence>
<dbReference type="InterPro" id="IPR036967">
    <property type="entry name" value="Ribosomal_uS11_sf"/>
</dbReference>
<organism evidence="5 6">
    <name type="scientific">Vombatus ursinus</name>
    <name type="common">Common wombat</name>
    <dbReference type="NCBI Taxonomy" id="29139"/>
    <lineage>
        <taxon>Eukaryota</taxon>
        <taxon>Metazoa</taxon>
        <taxon>Chordata</taxon>
        <taxon>Craniata</taxon>
        <taxon>Vertebrata</taxon>
        <taxon>Euteleostomi</taxon>
        <taxon>Mammalia</taxon>
        <taxon>Metatheria</taxon>
        <taxon>Diprotodontia</taxon>
        <taxon>Vombatidae</taxon>
        <taxon>Vombatus</taxon>
    </lineage>
</organism>
<evidence type="ECO:0000313" key="6">
    <source>
        <dbReference type="Proteomes" id="UP000314987"/>
    </source>
</evidence>
<reference evidence="6" key="1">
    <citation type="submission" date="2018-12" db="EMBL/GenBank/DDBJ databases">
        <authorList>
            <person name="Yazar S."/>
        </authorList>
    </citation>
    <scope>NUCLEOTIDE SEQUENCE [LARGE SCALE GENOMIC DNA]</scope>
</reference>